<evidence type="ECO:0000256" key="3">
    <source>
        <dbReference type="ARBA" id="ARBA00023157"/>
    </source>
</evidence>
<sequence>VEHACFYPVVDYGQYFMDRILFISNILTHYCSLGGDLLVKKENSVRVFAKRLQCKGQLEVGNQYLIMGKDGSTTDTDGKMQYLLESDTWVEKMPSDPDCEKSFNINNCKQLKEFIEEYKINGCTQ</sequence>
<accession>A0A3P9IQI3</accession>
<reference evidence="5" key="4">
    <citation type="submission" date="2025-09" db="UniProtKB">
        <authorList>
            <consortium name="Ensembl"/>
        </authorList>
    </citation>
    <scope>IDENTIFICATION</scope>
    <source>
        <strain evidence="5">HSOK</strain>
    </source>
</reference>
<dbReference type="SUPFAM" id="SSF50242">
    <property type="entry name" value="TIMP-like"/>
    <property type="match status" value="1"/>
</dbReference>
<dbReference type="InterPro" id="IPR001134">
    <property type="entry name" value="Netrin_domain"/>
</dbReference>
<proteinExistence type="predicted"/>
<dbReference type="GO" id="GO:0005576">
    <property type="term" value="C:extracellular region"/>
    <property type="evidence" value="ECO:0007669"/>
    <property type="project" value="UniProtKB-SubCell"/>
</dbReference>
<name>A0A3P9IQI3_ORYLA</name>
<dbReference type="Gene3D" id="2.40.50.120">
    <property type="match status" value="1"/>
</dbReference>
<evidence type="ECO:0000256" key="2">
    <source>
        <dbReference type="ARBA" id="ARBA00022525"/>
    </source>
</evidence>
<reference evidence="5 6" key="2">
    <citation type="submission" date="2017-04" db="EMBL/GenBank/DDBJ databases">
        <title>CpG methylation of centromeres and impact of large insertions on vertebrate speciation.</title>
        <authorList>
            <person name="Ichikawa K."/>
            <person name="Yoshimura J."/>
            <person name="Morishita S."/>
        </authorList>
    </citation>
    <scope>NUCLEOTIDE SEQUENCE</scope>
    <source>
        <strain evidence="5 6">HSOK</strain>
    </source>
</reference>
<dbReference type="Ensembl" id="ENSORLT00015013476.1">
    <property type="protein sequence ID" value="ENSORLP00015022258.1"/>
    <property type="gene ID" value="ENSORLG00015001535.1"/>
</dbReference>
<evidence type="ECO:0000313" key="6">
    <source>
        <dbReference type="Proteomes" id="UP000265200"/>
    </source>
</evidence>
<evidence type="ECO:0000256" key="1">
    <source>
        <dbReference type="ARBA" id="ARBA00004613"/>
    </source>
</evidence>
<comment type="subcellular location">
    <subcellularLocation>
        <location evidence="1">Secreted</location>
    </subcellularLocation>
</comment>
<dbReference type="InterPro" id="IPR018933">
    <property type="entry name" value="Netrin_module_non-TIMP"/>
</dbReference>
<dbReference type="PROSITE" id="PS50189">
    <property type="entry name" value="NTR"/>
    <property type="match status" value="1"/>
</dbReference>
<keyword evidence="3" id="KW-1015">Disulfide bond</keyword>
<protein>
    <recommendedName>
        <fullName evidence="4">NTR domain-containing protein</fullName>
    </recommendedName>
</protein>
<dbReference type="AlphaFoldDB" id="A0A3P9IQI3"/>
<evidence type="ECO:0000259" key="4">
    <source>
        <dbReference type="PROSITE" id="PS50189"/>
    </source>
</evidence>
<organism evidence="5 6">
    <name type="scientific">Oryzias latipes</name>
    <name type="common">Japanese rice fish</name>
    <name type="synonym">Japanese killifish</name>
    <dbReference type="NCBI Taxonomy" id="8090"/>
    <lineage>
        <taxon>Eukaryota</taxon>
        <taxon>Metazoa</taxon>
        <taxon>Chordata</taxon>
        <taxon>Craniata</taxon>
        <taxon>Vertebrata</taxon>
        <taxon>Euteleostomi</taxon>
        <taxon>Actinopterygii</taxon>
        <taxon>Neopterygii</taxon>
        <taxon>Teleostei</taxon>
        <taxon>Neoteleostei</taxon>
        <taxon>Acanthomorphata</taxon>
        <taxon>Ovalentaria</taxon>
        <taxon>Atherinomorphae</taxon>
        <taxon>Beloniformes</taxon>
        <taxon>Adrianichthyidae</taxon>
        <taxon>Oryziinae</taxon>
        <taxon>Oryzias</taxon>
    </lineage>
</organism>
<keyword evidence="2" id="KW-0964">Secreted</keyword>
<feature type="domain" description="NTR" evidence="4">
    <location>
        <begin position="1"/>
        <end position="123"/>
    </location>
</feature>
<evidence type="ECO:0000313" key="5">
    <source>
        <dbReference type="Ensembl" id="ENSORLP00015022258.1"/>
    </source>
</evidence>
<dbReference type="SMART" id="SM00643">
    <property type="entry name" value="C345C"/>
    <property type="match status" value="1"/>
</dbReference>
<dbReference type="Pfam" id="PF01759">
    <property type="entry name" value="NTR"/>
    <property type="match status" value="1"/>
</dbReference>
<reference key="1">
    <citation type="journal article" date="2007" name="Nature">
        <title>The medaka draft genome and insights into vertebrate genome evolution.</title>
        <authorList>
            <person name="Kasahara M."/>
            <person name="Naruse K."/>
            <person name="Sasaki S."/>
            <person name="Nakatani Y."/>
            <person name="Qu W."/>
            <person name="Ahsan B."/>
            <person name="Yamada T."/>
            <person name="Nagayasu Y."/>
            <person name="Doi K."/>
            <person name="Kasai Y."/>
            <person name="Jindo T."/>
            <person name="Kobayashi D."/>
            <person name="Shimada A."/>
            <person name="Toyoda A."/>
            <person name="Kuroki Y."/>
            <person name="Fujiyama A."/>
            <person name="Sasaki T."/>
            <person name="Shimizu A."/>
            <person name="Asakawa S."/>
            <person name="Shimizu N."/>
            <person name="Hashimoto S."/>
            <person name="Yang J."/>
            <person name="Lee Y."/>
            <person name="Matsushima K."/>
            <person name="Sugano S."/>
            <person name="Sakaizumi M."/>
            <person name="Narita T."/>
            <person name="Ohishi K."/>
            <person name="Haga S."/>
            <person name="Ohta F."/>
            <person name="Nomoto H."/>
            <person name="Nogata K."/>
            <person name="Morishita T."/>
            <person name="Endo T."/>
            <person name="Shin-I T."/>
            <person name="Takeda H."/>
            <person name="Morishita S."/>
            <person name="Kohara Y."/>
        </authorList>
    </citation>
    <scope>NUCLEOTIDE SEQUENCE [LARGE SCALE GENOMIC DNA]</scope>
    <source>
        <strain>Hd-rR</strain>
    </source>
</reference>
<dbReference type="Proteomes" id="UP000265200">
    <property type="component" value="Chromosome 16"/>
</dbReference>
<dbReference type="InterPro" id="IPR008993">
    <property type="entry name" value="TIMP-like_OB-fold"/>
</dbReference>
<reference evidence="5" key="3">
    <citation type="submission" date="2025-08" db="UniProtKB">
        <authorList>
            <consortium name="Ensembl"/>
        </authorList>
    </citation>
    <scope>IDENTIFICATION</scope>
    <source>
        <strain evidence="5">HSOK</strain>
    </source>
</reference>